<name>A0A1D2JID1_PARBR</name>
<dbReference type="OrthoDB" id="10574963at2759"/>
<dbReference type="Proteomes" id="UP000242814">
    <property type="component" value="Unassembled WGS sequence"/>
</dbReference>
<dbReference type="VEuPathDB" id="FungiDB:PADG_11736"/>
<accession>A0A1D2JID1</accession>
<sequence>MAGWGDTWLSPSVIERRFSIPVIFDDHAHVSSLRDDLPTVLSRFGGTTPKTSRKDFVIENIQSIIFGNAMNERNKYCTVYRICRRRTCAVPGITQYASSSSCEIIWAGRTVTVLEVSDGPHRHPCAGNRVRRLEVLVTLYNYDTAVLLSIWSL</sequence>
<dbReference type="VEuPathDB" id="FungiDB:PABG_01185"/>
<dbReference type="EMBL" id="LZYO01000082">
    <property type="protein sequence ID" value="ODH37710.1"/>
    <property type="molecule type" value="Genomic_DNA"/>
</dbReference>
<evidence type="ECO:0000313" key="2">
    <source>
        <dbReference type="Proteomes" id="UP000242814"/>
    </source>
</evidence>
<evidence type="ECO:0000313" key="1">
    <source>
        <dbReference type="EMBL" id="ODH37710.1"/>
    </source>
</evidence>
<comment type="caution">
    <text evidence="1">The sequence shown here is derived from an EMBL/GenBank/DDBJ whole genome shotgun (WGS) entry which is preliminary data.</text>
</comment>
<organism evidence="1 2">
    <name type="scientific">Paracoccidioides brasiliensis</name>
    <dbReference type="NCBI Taxonomy" id="121759"/>
    <lineage>
        <taxon>Eukaryota</taxon>
        <taxon>Fungi</taxon>
        <taxon>Dikarya</taxon>
        <taxon>Ascomycota</taxon>
        <taxon>Pezizomycotina</taxon>
        <taxon>Eurotiomycetes</taxon>
        <taxon>Eurotiomycetidae</taxon>
        <taxon>Onygenales</taxon>
        <taxon>Ajellomycetaceae</taxon>
        <taxon>Paracoccidioides</taxon>
    </lineage>
</organism>
<gene>
    <name evidence="1" type="ORF">ACO22_02566</name>
</gene>
<proteinExistence type="predicted"/>
<reference evidence="1 2" key="1">
    <citation type="submission" date="2016-06" db="EMBL/GenBank/DDBJ databases">
        <authorList>
            <person name="Kjaerup R.B."/>
            <person name="Dalgaard T.S."/>
            <person name="Juul-Madsen H.R."/>
        </authorList>
    </citation>
    <scope>NUCLEOTIDE SEQUENCE [LARGE SCALE GENOMIC DNA]</scope>
    <source>
        <strain evidence="1 2">Pb300</strain>
    </source>
</reference>
<protein>
    <submittedName>
        <fullName evidence="1">Uncharacterized protein</fullName>
    </submittedName>
</protein>
<dbReference type="AlphaFoldDB" id="A0A1D2JID1"/>